<evidence type="ECO:0000259" key="1">
    <source>
        <dbReference type="PROSITE" id="PS50181"/>
    </source>
</evidence>
<dbReference type="InterPro" id="IPR012885">
    <property type="entry name" value="F-box_Sdz-33"/>
</dbReference>
<dbReference type="Proteomes" id="UP000827892">
    <property type="component" value="Chromosome V"/>
</dbReference>
<protein>
    <recommendedName>
        <fullName evidence="1">F-box domain-containing protein</fullName>
    </recommendedName>
</protein>
<gene>
    <name evidence="2" type="ORF">L3Y34_009462</name>
</gene>
<dbReference type="Pfam" id="PF07735">
    <property type="entry name" value="FBA_2"/>
    <property type="match status" value="1"/>
</dbReference>
<proteinExistence type="predicted"/>
<evidence type="ECO:0000313" key="2">
    <source>
        <dbReference type="EMBL" id="ULT91800.1"/>
    </source>
</evidence>
<dbReference type="PROSITE" id="PS50181">
    <property type="entry name" value="FBOX"/>
    <property type="match status" value="1"/>
</dbReference>
<dbReference type="PANTHER" id="PTHR21503:SF55">
    <property type="entry name" value="F-BOX DOMAIN-CONTAINING PROTEIN"/>
    <property type="match status" value="1"/>
</dbReference>
<sequence length="367" mass="43099">MMFLHNFLTWLETAFDREYSDETCCCKPLKFLGLPQNVFENILRQMDFISVFDLSLLSKEMRLKIKQINFQLDCLEINNFGSKNWIKFRNYSEEVPAMTFNFDTDYYDWGWKIKIGEKNVEMRSQDNSRFLKAADEGFTGNTLAEVVFIQPTITTVKLRTLNLTSRIFWITSLVFSILNPDSLLLNWIASHRNFENSYPIFNNRLVLQLSGVLYSYTGLDSLIQGNYDGLEGFVADFEFGNRFDYREILKLKRCSFNYARFFTRQDLVNLEFENLRIQKHRLTGDVVNAFIKSWLAGNHKNLQHLGVSKIFGLEEMEDNSIRTTNTIDCRQGLDVQRVDGTIGTMMFKNDHFLFLVWKIPFVGRIDQ</sequence>
<name>A0AAE9D2G7_CAEBR</name>
<dbReference type="PANTHER" id="PTHR21503">
    <property type="entry name" value="F-BOX-CONTAINING HYPOTHETICAL PROTEIN C.ELEGANS"/>
    <property type="match status" value="1"/>
</dbReference>
<dbReference type="EMBL" id="CP090895">
    <property type="protein sequence ID" value="ULT91800.1"/>
    <property type="molecule type" value="Genomic_DNA"/>
</dbReference>
<dbReference type="InterPro" id="IPR001810">
    <property type="entry name" value="F-box_dom"/>
</dbReference>
<dbReference type="Pfam" id="PF00646">
    <property type="entry name" value="F-box"/>
    <property type="match status" value="1"/>
</dbReference>
<dbReference type="AlphaFoldDB" id="A0AAE9D2G7"/>
<reference evidence="2 3" key="1">
    <citation type="submission" date="2022-02" db="EMBL/GenBank/DDBJ databases">
        <title>Chromosome-level reference genomes for two strains of Caenorhabditis briggsae: an improved platform for comparative genomics.</title>
        <authorList>
            <person name="Stevens L."/>
            <person name="Andersen E.C."/>
        </authorList>
    </citation>
    <scope>NUCLEOTIDE SEQUENCE [LARGE SCALE GENOMIC DNA]</scope>
    <source>
        <strain evidence="2">QX1410_ONT</strain>
        <tissue evidence="2">Whole-organism</tissue>
    </source>
</reference>
<organism evidence="2 3">
    <name type="scientific">Caenorhabditis briggsae</name>
    <dbReference type="NCBI Taxonomy" id="6238"/>
    <lineage>
        <taxon>Eukaryota</taxon>
        <taxon>Metazoa</taxon>
        <taxon>Ecdysozoa</taxon>
        <taxon>Nematoda</taxon>
        <taxon>Chromadorea</taxon>
        <taxon>Rhabditida</taxon>
        <taxon>Rhabditina</taxon>
        <taxon>Rhabditomorpha</taxon>
        <taxon>Rhabditoidea</taxon>
        <taxon>Rhabditidae</taxon>
        <taxon>Peloderinae</taxon>
        <taxon>Caenorhabditis</taxon>
    </lineage>
</organism>
<evidence type="ECO:0000313" key="3">
    <source>
        <dbReference type="Proteomes" id="UP000827892"/>
    </source>
</evidence>
<accession>A0AAE9D2G7</accession>
<feature type="domain" description="F-box" evidence="1">
    <location>
        <begin position="28"/>
        <end position="88"/>
    </location>
</feature>